<keyword evidence="4" id="KW-1133">Transmembrane helix</keyword>
<feature type="chain" id="PRO_5023942383" description="Phytocyanin domain-containing protein" evidence="5">
    <location>
        <begin position="25"/>
        <end position="312"/>
    </location>
</feature>
<keyword evidence="4" id="KW-0812">Transmembrane</keyword>
<reference evidence="7 8" key="1">
    <citation type="submission" date="2019-09" db="EMBL/GenBank/DDBJ databases">
        <title>A chromosome-level genome assembly of the Chinese tupelo Nyssa sinensis.</title>
        <authorList>
            <person name="Yang X."/>
            <person name="Kang M."/>
            <person name="Yang Y."/>
            <person name="Xiong H."/>
            <person name="Wang M."/>
            <person name="Zhang Z."/>
            <person name="Wang Z."/>
            <person name="Wu H."/>
            <person name="Ma T."/>
            <person name="Liu J."/>
            <person name="Xi Z."/>
        </authorList>
    </citation>
    <scope>NUCLEOTIDE SEQUENCE [LARGE SCALE GENOMIC DNA]</scope>
    <source>
        <strain evidence="7">J267</strain>
        <tissue evidence="7">Leaf</tissue>
    </source>
</reference>
<name>A0A5J4ZW40_9ASTE</name>
<feature type="region of interest" description="Disordered" evidence="3">
    <location>
        <begin position="251"/>
        <end position="282"/>
    </location>
</feature>
<feature type="domain" description="Phytocyanin" evidence="6">
    <location>
        <begin position="26"/>
        <end position="130"/>
    </location>
</feature>
<dbReference type="InterPro" id="IPR003245">
    <property type="entry name" value="Phytocyanin_dom"/>
</dbReference>
<keyword evidence="1" id="KW-1015">Disulfide bond</keyword>
<dbReference type="Proteomes" id="UP000325577">
    <property type="component" value="Linkage Group LG4"/>
</dbReference>
<keyword evidence="4" id="KW-0472">Membrane</keyword>
<evidence type="ECO:0000256" key="2">
    <source>
        <dbReference type="ARBA" id="ARBA00023180"/>
    </source>
</evidence>
<evidence type="ECO:0000256" key="1">
    <source>
        <dbReference type="ARBA" id="ARBA00023157"/>
    </source>
</evidence>
<dbReference type="SUPFAM" id="SSF49503">
    <property type="entry name" value="Cupredoxins"/>
    <property type="match status" value="2"/>
</dbReference>
<gene>
    <name evidence="7" type="ORF">F0562_009428</name>
</gene>
<dbReference type="InterPro" id="IPR039391">
    <property type="entry name" value="Phytocyanin-like"/>
</dbReference>
<accession>A0A5J4ZW40</accession>
<dbReference type="Gene3D" id="2.60.40.420">
    <property type="entry name" value="Cupredoxins - blue copper proteins"/>
    <property type="match status" value="2"/>
</dbReference>
<evidence type="ECO:0000256" key="5">
    <source>
        <dbReference type="SAM" id="SignalP"/>
    </source>
</evidence>
<evidence type="ECO:0000259" key="6">
    <source>
        <dbReference type="PROSITE" id="PS51485"/>
    </source>
</evidence>
<keyword evidence="8" id="KW-1185">Reference proteome</keyword>
<dbReference type="PANTHER" id="PTHR33021:SF325">
    <property type="entry name" value="PHYTOCYANIN DOMAIN-CONTAINING PROTEIN"/>
    <property type="match status" value="1"/>
</dbReference>
<feature type="signal peptide" evidence="5">
    <location>
        <begin position="1"/>
        <end position="24"/>
    </location>
</feature>
<keyword evidence="2" id="KW-0325">Glycoprotein</keyword>
<protein>
    <recommendedName>
        <fullName evidence="6">Phytocyanin domain-containing protein</fullName>
    </recommendedName>
</protein>
<proteinExistence type="predicted"/>
<feature type="transmembrane region" description="Helical" evidence="4">
    <location>
        <begin position="292"/>
        <end position="311"/>
    </location>
</feature>
<evidence type="ECO:0000256" key="3">
    <source>
        <dbReference type="SAM" id="MobiDB-lite"/>
    </source>
</evidence>
<evidence type="ECO:0000313" key="8">
    <source>
        <dbReference type="Proteomes" id="UP000325577"/>
    </source>
</evidence>
<evidence type="ECO:0000256" key="4">
    <source>
        <dbReference type="SAM" id="Phobius"/>
    </source>
</evidence>
<dbReference type="InterPro" id="IPR008972">
    <property type="entry name" value="Cupredoxin"/>
</dbReference>
<dbReference type="Pfam" id="PF02298">
    <property type="entry name" value="Cu_bind_like"/>
    <property type="match status" value="2"/>
</dbReference>
<dbReference type="AlphaFoldDB" id="A0A5J4ZW40"/>
<dbReference type="PROSITE" id="PS51485">
    <property type="entry name" value="PHYTOCYANIN"/>
    <property type="match status" value="2"/>
</dbReference>
<dbReference type="FunFam" id="2.60.40.420:FF:000034">
    <property type="entry name" value="Cupredoxin superfamily protein"/>
    <property type="match status" value="2"/>
</dbReference>
<dbReference type="GO" id="GO:0009055">
    <property type="term" value="F:electron transfer activity"/>
    <property type="evidence" value="ECO:0007669"/>
    <property type="project" value="InterPro"/>
</dbReference>
<feature type="domain" description="Phytocyanin" evidence="6">
    <location>
        <begin position="147"/>
        <end position="250"/>
    </location>
</feature>
<dbReference type="EMBL" id="CM018047">
    <property type="protein sequence ID" value="KAA8523005.1"/>
    <property type="molecule type" value="Genomic_DNA"/>
</dbReference>
<sequence length="312" mass="32602">MATRLGLAVVILVVLAALLQTTVAQKTHVVGDNLGWLVPPGGPVAYTTWAAMQTFTVGDILVFNFTTGNQDVARVLTKEAFDTCNSTSPMWLETTGPANFTLSSVGEYYFICTMDRHCPLGQKLAINVTGSSGPAPPPVPAPPRAPVTYVVGDKLGWLVPPGGAIAYATWASNKTFIVGDTLVFDFVNGTQDVAVVTKSAYKTCDTNNTITVLTNSPAKITLTTTGEHYFTCTYPRHCTLGQQLAINVTASSTATPPSSSTTPPTGTTTASSPANAPTAGGPISPPASSAPFRGVVGFYVTFLSIVVAFLFN</sequence>
<dbReference type="GO" id="GO:0005886">
    <property type="term" value="C:plasma membrane"/>
    <property type="evidence" value="ECO:0007669"/>
    <property type="project" value="TreeGrafter"/>
</dbReference>
<organism evidence="7 8">
    <name type="scientific">Nyssa sinensis</name>
    <dbReference type="NCBI Taxonomy" id="561372"/>
    <lineage>
        <taxon>Eukaryota</taxon>
        <taxon>Viridiplantae</taxon>
        <taxon>Streptophyta</taxon>
        <taxon>Embryophyta</taxon>
        <taxon>Tracheophyta</taxon>
        <taxon>Spermatophyta</taxon>
        <taxon>Magnoliopsida</taxon>
        <taxon>eudicotyledons</taxon>
        <taxon>Gunneridae</taxon>
        <taxon>Pentapetalae</taxon>
        <taxon>asterids</taxon>
        <taxon>Cornales</taxon>
        <taxon>Nyssaceae</taxon>
        <taxon>Nyssa</taxon>
    </lineage>
</organism>
<evidence type="ECO:0000313" key="7">
    <source>
        <dbReference type="EMBL" id="KAA8523005.1"/>
    </source>
</evidence>
<keyword evidence="5" id="KW-0732">Signal</keyword>
<dbReference type="PANTHER" id="PTHR33021">
    <property type="entry name" value="BLUE COPPER PROTEIN"/>
    <property type="match status" value="1"/>
</dbReference>
<dbReference type="OrthoDB" id="5421909at2759"/>